<keyword evidence="5" id="KW-1185">Reference proteome</keyword>
<comment type="caution">
    <text evidence="3">The sequence shown here is derived from an EMBL/GenBank/DDBJ whole genome shotgun (WGS) entry which is preliminary data.</text>
</comment>
<evidence type="ECO:0000313" key="5">
    <source>
        <dbReference type="Proteomes" id="UP000623509"/>
    </source>
</evidence>
<dbReference type="EMBL" id="MDUX01000007">
    <property type="protein sequence ID" value="KAF7600262.1"/>
    <property type="molecule type" value="Genomic_DNA"/>
</dbReference>
<evidence type="ECO:0000313" key="3">
    <source>
        <dbReference type="EMBL" id="PAS94686.1"/>
    </source>
</evidence>
<dbReference type="InterPro" id="IPR044992">
    <property type="entry name" value="ChyE-like"/>
</dbReference>
<dbReference type="AlphaFoldDB" id="A0A272EXB8"/>
<evidence type="ECO:0000259" key="1">
    <source>
        <dbReference type="Pfam" id="PF00117"/>
    </source>
</evidence>
<dbReference type="OrthoDB" id="9813383at2"/>
<reference evidence="3 4" key="2">
    <citation type="submission" date="2017-07" db="EMBL/GenBank/DDBJ databases">
        <title>Candidatus Dactylopiibacterium carminicum, a nitrogen-fixing symbiont of the cochineal insect Dactylopius coccus and Dactylopius opuntiae (Hemiptera: Coccoidea: Dactylopiidae).</title>
        <authorList>
            <person name="Vera A."/>
        </authorList>
    </citation>
    <scope>NUCLEOTIDE SEQUENCE [LARGE SCALE GENOMIC DNA]</scope>
    <source>
        <strain evidence="3 4">NFDCM</strain>
    </source>
</reference>
<evidence type="ECO:0000313" key="4">
    <source>
        <dbReference type="Proteomes" id="UP000216107"/>
    </source>
</evidence>
<reference evidence="2 5" key="1">
    <citation type="submission" date="2016-08" db="EMBL/GenBank/DDBJ databases">
        <title>Candidatus Dactylopiibacterium carminicum genome sequence.</title>
        <authorList>
            <person name="Ramirez-Puebla S.T."/>
            <person name="Ormeno-Orrillo E."/>
            <person name="Vera-Ponce De Leon A."/>
            <person name="Luis L."/>
            <person name="Sanchez-Flores A."/>
            <person name="Monica R."/>
            <person name="Martinez-Romero E."/>
        </authorList>
    </citation>
    <scope>NUCLEOTIDE SEQUENCE [LARGE SCALE GENOMIC DNA]</scope>
    <source>
        <strain evidence="2">END1</strain>
    </source>
</reference>
<dbReference type="GO" id="GO:0016740">
    <property type="term" value="F:transferase activity"/>
    <property type="evidence" value="ECO:0007669"/>
    <property type="project" value="UniProtKB-KW"/>
</dbReference>
<dbReference type="PANTHER" id="PTHR42695:SF5">
    <property type="entry name" value="GLUTAMINE AMIDOTRANSFERASE YLR126C-RELATED"/>
    <property type="match status" value="1"/>
</dbReference>
<dbReference type="Gene3D" id="3.40.50.880">
    <property type="match status" value="1"/>
</dbReference>
<protein>
    <submittedName>
        <fullName evidence="3">Glutamine amidotransferase</fullName>
    </submittedName>
</protein>
<dbReference type="NCBIfam" id="NF005458">
    <property type="entry name" value="PRK07053.1"/>
    <property type="match status" value="1"/>
</dbReference>
<evidence type="ECO:0000313" key="2">
    <source>
        <dbReference type="EMBL" id="KAF7600262.1"/>
    </source>
</evidence>
<dbReference type="PROSITE" id="PS51273">
    <property type="entry name" value="GATASE_TYPE_1"/>
    <property type="match status" value="1"/>
</dbReference>
<dbReference type="InterPro" id="IPR029062">
    <property type="entry name" value="Class_I_gatase-like"/>
</dbReference>
<keyword evidence="3" id="KW-0808">Transferase</keyword>
<dbReference type="Pfam" id="PF00117">
    <property type="entry name" value="GATase"/>
    <property type="match status" value="1"/>
</dbReference>
<name>A0A272EXB8_9RHOO</name>
<feature type="domain" description="Glutamine amidotransferase" evidence="1">
    <location>
        <begin position="37"/>
        <end position="180"/>
    </location>
</feature>
<dbReference type="Proteomes" id="UP000216107">
    <property type="component" value="Unassembled WGS sequence"/>
</dbReference>
<dbReference type="PANTHER" id="PTHR42695">
    <property type="entry name" value="GLUTAMINE AMIDOTRANSFERASE YLR126C-RELATED"/>
    <property type="match status" value="1"/>
</dbReference>
<dbReference type="InterPro" id="IPR017926">
    <property type="entry name" value="GATASE"/>
</dbReference>
<accession>A0A272EXB8</accession>
<dbReference type="EMBL" id="NMRN01000005">
    <property type="protein sequence ID" value="PAS94686.1"/>
    <property type="molecule type" value="Genomic_DNA"/>
</dbReference>
<keyword evidence="3" id="KW-0315">Glutamine amidotransferase</keyword>
<organism evidence="3 4">
    <name type="scientific">Candidatus Dactylopiibacterium carminicum</name>
    <dbReference type="NCBI Taxonomy" id="857335"/>
    <lineage>
        <taxon>Bacteria</taxon>
        <taxon>Pseudomonadati</taxon>
        <taxon>Pseudomonadota</taxon>
        <taxon>Betaproteobacteria</taxon>
        <taxon>Rhodocyclales</taxon>
        <taxon>Rhodocyclaceae</taxon>
        <taxon>Candidatus Dactylopiibacterium</taxon>
    </lineage>
</organism>
<dbReference type="Proteomes" id="UP000623509">
    <property type="component" value="Unassembled WGS sequence"/>
</dbReference>
<gene>
    <name evidence="2" type="ORF">BGI27_03300</name>
    <name evidence="3" type="ORF">CGU29_03015</name>
</gene>
<proteinExistence type="predicted"/>
<dbReference type="SUPFAM" id="SSF52317">
    <property type="entry name" value="Class I glutamine amidotransferase-like"/>
    <property type="match status" value="1"/>
</dbReference>
<dbReference type="GO" id="GO:0005829">
    <property type="term" value="C:cytosol"/>
    <property type="evidence" value="ECO:0007669"/>
    <property type="project" value="TreeGrafter"/>
</dbReference>
<sequence>MNAVAIRHLAFEDLGSLAGVLSERGIAHEYRDAGVDDLATLDPLAPDLLVVLGGPIGANDETDYPFLRDELDLLRARLAADLPTLGICLGAQLMARALGARVFPGPAKEIGWAPLTLTEAGQQSSLSHLGEEHTSMLHWHGDTFELPEGARLLASTPLCAHQAFTWGRHALAFQCHPEGSQPALERWLIGHAGEISAAGLSVTQLRTDNLRFAPVLQQQARQAFSAWLDSVGLRTHRAA</sequence>
<dbReference type="CDD" id="cd01741">
    <property type="entry name" value="GATase1_1"/>
    <property type="match status" value="1"/>
</dbReference>